<accession>A0AAW7XGU3</accession>
<dbReference type="GO" id="GO:0000156">
    <property type="term" value="F:phosphorelay response regulator activity"/>
    <property type="evidence" value="ECO:0007669"/>
    <property type="project" value="TreeGrafter"/>
</dbReference>
<evidence type="ECO:0000256" key="3">
    <source>
        <dbReference type="ARBA" id="ARBA00022553"/>
    </source>
</evidence>
<gene>
    <name evidence="12" type="ORF">Q4490_07425</name>
    <name evidence="13" type="ORF">Q8W30_07755</name>
</gene>
<dbReference type="SUPFAM" id="SSF52172">
    <property type="entry name" value="CheY-like"/>
    <property type="match status" value="1"/>
</dbReference>
<dbReference type="FunFam" id="1.10.10.10:FF:000099">
    <property type="entry name" value="Two-component system response regulator TorR"/>
    <property type="match status" value="1"/>
</dbReference>
<dbReference type="Pfam" id="PF00486">
    <property type="entry name" value="Trans_reg_C"/>
    <property type="match status" value="1"/>
</dbReference>
<dbReference type="InterPro" id="IPR039420">
    <property type="entry name" value="WalR-like"/>
</dbReference>
<dbReference type="Gene3D" id="3.40.50.2300">
    <property type="match status" value="1"/>
</dbReference>
<reference evidence="12" key="1">
    <citation type="submission" date="2023-07" db="EMBL/GenBank/DDBJ databases">
        <title>Genome content predicts the carbon catabolic preferences of heterotrophic bacteria.</title>
        <authorList>
            <person name="Gralka M."/>
        </authorList>
    </citation>
    <scope>NUCLEOTIDE SEQUENCE</scope>
    <source>
        <strain evidence="13">5G01</strain>
        <strain evidence="12">I2M16</strain>
    </source>
</reference>
<dbReference type="Proteomes" id="UP001169862">
    <property type="component" value="Unassembled WGS sequence"/>
</dbReference>
<dbReference type="GO" id="GO:0006355">
    <property type="term" value="P:regulation of DNA-templated transcription"/>
    <property type="evidence" value="ECO:0007669"/>
    <property type="project" value="InterPro"/>
</dbReference>
<dbReference type="Gene3D" id="6.10.250.690">
    <property type="match status" value="1"/>
</dbReference>
<dbReference type="RefSeq" id="WP_075173285.1">
    <property type="nucleotide sequence ID" value="NZ_CAXPPA010000043.1"/>
</dbReference>
<feature type="domain" description="Response regulatory" evidence="10">
    <location>
        <begin position="8"/>
        <end position="122"/>
    </location>
</feature>
<dbReference type="FunFam" id="3.40.50.2300:FF:000001">
    <property type="entry name" value="DNA-binding response regulator PhoB"/>
    <property type="match status" value="1"/>
</dbReference>
<evidence type="ECO:0000256" key="7">
    <source>
        <dbReference type="ARBA" id="ARBA00023163"/>
    </source>
</evidence>
<dbReference type="CDD" id="cd00383">
    <property type="entry name" value="trans_reg_C"/>
    <property type="match status" value="1"/>
</dbReference>
<dbReference type="Proteomes" id="UP001177341">
    <property type="component" value="Unassembled WGS sequence"/>
</dbReference>
<dbReference type="EMBL" id="JAUYVO010000004">
    <property type="protein sequence ID" value="MDP2522467.1"/>
    <property type="molecule type" value="Genomic_DNA"/>
</dbReference>
<comment type="subcellular location">
    <subcellularLocation>
        <location evidence="1">Cytoplasm</location>
    </subcellularLocation>
</comment>
<keyword evidence="5" id="KW-0805">Transcription regulation</keyword>
<dbReference type="GeneID" id="89457823"/>
<evidence type="ECO:0000256" key="1">
    <source>
        <dbReference type="ARBA" id="ARBA00004496"/>
    </source>
</evidence>
<dbReference type="PROSITE" id="PS50110">
    <property type="entry name" value="RESPONSE_REGULATORY"/>
    <property type="match status" value="1"/>
</dbReference>
<dbReference type="SMART" id="SM00448">
    <property type="entry name" value="REC"/>
    <property type="match status" value="1"/>
</dbReference>
<proteinExistence type="predicted"/>
<dbReference type="SUPFAM" id="SSF46894">
    <property type="entry name" value="C-terminal effector domain of the bipartite response regulators"/>
    <property type="match status" value="1"/>
</dbReference>
<evidence type="ECO:0000256" key="6">
    <source>
        <dbReference type="ARBA" id="ARBA00023125"/>
    </source>
</evidence>
<keyword evidence="15" id="KW-1185">Reference proteome</keyword>
<evidence type="ECO:0000313" key="15">
    <source>
        <dbReference type="Proteomes" id="UP001177341"/>
    </source>
</evidence>
<evidence type="ECO:0000256" key="8">
    <source>
        <dbReference type="PROSITE-ProRule" id="PRU00169"/>
    </source>
</evidence>
<comment type="caution">
    <text evidence="12">The sequence shown here is derived from an EMBL/GenBank/DDBJ whole genome shotgun (WGS) entry which is preliminary data.</text>
</comment>
<evidence type="ECO:0000259" key="10">
    <source>
        <dbReference type="PROSITE" id="PS50110"/>
    </source>
</evidence>
<evidence type="ECO:0000256" key="9">
    <source>
        <dbReference type="PROSITE-ProRule" id="PRU01091"/>
    </source>
</evidence>
<keyword evidence="7" id="KW-0804">Transcription</keyword>
<dbReference type="InterPro" id="IPR016032">
    <property type="entry name" value="Sig_transdc_resp-reg_C-effctor"/>
</dbReference>
<evidence type="ECO:0000256" key="5">
    <source>
        <dbReference type="ARBA" id="ARBA00023015"/>
    </source>
</evidence>
<organism evidence="12 14">
    <name type="scientific">Neptunomonas phycophila</name>
    <dbReference type="NCBI Taxonomy" id="1572645"/>
    <lineage>
        <taxon>Bacteria</taxon>
        <taxon>Pseudomonadati</taxon>
        <taxon>Pseudomonadota</taxon>
        <taxon>Gammaproteobacteria</taxon>
        <taxon>Oceanospirillales</taxon>
        <taxon>Oceanospirillaceae</taxon>
        <taxon>Neptunomonas</taxon>
    </lineage>
</organism>
<dbReference type="Gene3D" id="1.10.10.10">
    <property type="entry name" value="Winged helix-like DNA-binding domain superfamily/Winged helix DNA-binding domain"/>
    <property type="match status" value="1"/>
</dbReference>
<dbReference type="InterPro" id="IPR001867">
    <property type="entry name" value="OmpR/PhoB-type_DNA-bd"/>
</dbReference>
<evidence type="ECO:0000313" key="14">
    <source>
        <dbReference type="Proteomes" id="UP001169862"/>
    </source>
</evidence>
<evidence type="ECO:0000256" key="2">
    <source>
        <dbReference type="ARBA" id="ARBA00022490"/>
    </source>
</evidence>
<dbReference type="PANTHER" id="PTHR48111:SF4">
    <property type="entry name" value="DNA-BINDING DUAL TRANSCRIPTIONAL REGULATOR OMPR"/>
    <property type="match status" value="1"/>
</dbReference>
<dbReference type="SMART" id="SM00862">
    <property type="entry name" value="Trans_reg_C"/>
    <property type="match status" value="1"/>
</dbReference>
<name>A0AAW7XGU3_9GAMM</name>
<sequence>MTSEVLKQIFVVDDDQEIRDLLTQYLTTNRFVVTAFETGEAFLAHVRAGNQADLAILDIMLPGANGFDVCRDLRSFSRLPVIMLTANSDEMDRVVGLELGADDYLAKPFNPRELLARIRAVLRRIDHAPEVTVKSLRFVRFADFELDTTARNLWTPSGESQSLTGADFYLLNLFVDRAGDILSREFIAEQTRGRDNLPMDRFVDVHVSRLRQRLGEDARRPSLIQTVRGKGYVLSCEVERSETPLFATID</sequence>
<feature type="modified residue" description="4-aspartylphosphate" evidence="8">
    <location>
        <position position="58"/>
    </location>
</feature>
<dbReference type="AlphaFoldDB" id="A0AAW7XGU3"/>
<keyword evidence="4" id="KW-0902">Two-component regulatory system</keyword>
<evidence type="ECO:0000313" key="13">
    <source>
        <dbReference type="EMBL" id="MDP2522467.1"/>
    </source>
</evidence>
<dbReference type="Pfam" id="PF00072">
    <property type="entry name" value="Response_reg"/>
    <property type="match status" value="1"/>
</dbReference>
<dbReference type="PANTHER" id="PTHR48111">
    <property type="entry name" value="REGULATOR OF RPOS"/>
    <property type="match status" value="1"/>
</dbReference>
<dbReference type="EMBL" id="JAUOPG010000004">
    <property type="protein sequence ID" value="MDO6453392.1"/>
    <property type="molecule type" value="Genomic_DNA"/>
</dbReference>
<feature type="DNA-binding region" description="OmpR/PhoB-type" evidence="9">
    <location>
        <begin position="136"/>
        <end position="236"/>
    </location>
</feature>
<dbReference type="GO" id="GO:0032993">
    <property type="term" value="C:protein-DNA complex"/>
    <property type="evidence" value="ECO:0007669"/>
    <property type="project" value="TreeGrafter"/>
</dbReference>
<dbReference type="InterPro" id="IPR036388">
    <property type="entry name" value="WH-like_DNA-bd_sf"/>
</dbReference>
<dbReference type="InterPro" id="IPR011006">
    <property type="entry name" value="CheY-like_superfamily"/>
</dbReference>
<dbReference type="PROSITE" id="PS51755">
    <property type="entry name" value="OMPR_PHOB"/>
    <property type="match status" value="1"/>
</dbReference>
<protein>
    <submittedName>
        <fullName evidence="12">Response regulator transcription factor</fullName>
    </submittedName>
</protein>
<evidence type="ECO:0000256" key="4">
    <source>
        <dbReference type="ARBA" id="ARBA00023012"/>
    </source>
</evidence>
<evidence type="ECO:0000259" key="11">
    <source>
        <dbReference type="PROSITE" id="PS51755"/>
    </source>
</evidence>
<keyword evidence="3 8" id="KW-0597">Phosphoprotein</keyword>
<keyword evidence="2" id="KW-0963">Cytoplasm</keyword>
<dbReference type="InterPro" id="IPR001789">
    <property type="entry name" value="Sig_transdc_resp-reg_receiver"/>
</dbReference>
<dbReference type="GO" id="GO:0005829">
    <property type="term" value="C:cytosol"/>
    <property type="evidence" value="ECO:0007669"/>
    <property type="project" value="TreeGrafter"/>
</dbReference>
<dbReference type="GO" id="GO:0000976">
    <property type="term" value="F:transcription cis-regulatory region binding"/>
    <property type="evidence" value="ECO:0007669"/>
    <property type="project" value="TreeGrafter"/>
</dbReference>
<evidence type="ECO:0000313" key="12">
    <source>
        <dbReference type="EMBL" id="MDO6453392.1"/>
    </source>
</evidence>
<keyword evidence="6 9" id="KW-0238">DNA-binding</keyword>
<feature type="domain" description="OmpR/PhoB-type" evidence="11">
    <location>
        <begin position="136"/>
        <end position="236"/>
    </location>
</feature>